<evidence type="ECO:0000256" key="1">
    <source>
        <dbReference type="SAM" id="MobiDB-lite"/>
    </source>
</evidence>
<evidence type="ECO:0000313" key="2">
    <source>
        <dbReference type="EMBL" id="MFC4357515.1"/>
    </source>
</evidence>
<dbReference type="Proteomes" id="UP001595921">
    <property type="component" value="Unassembled WGS sequence"/>
</dbReference>
<accession>A0ABD5P9F3</accession>
<comment type="caution">
    <text evidence="2">The sequence shown here is derived from an EMBL/GenBank/DDBJ whole genome shotgun (WGS) entry which is preliminary data.</text>
</comment>
<feature type="region of interest" description="Disordered" evidence="1">
    <location>
        <begin position="103"/>
        <end position="126"/>
    </location>
</feature>
<feature type="compositionally biased region" description="Low complexity" evidence="1">
    <location>
        <begin position="227"/>
        <end position="322"/>
    </location>
</feature>
<organism evidence="2 3">
    <name type="scientific">Halobium salinum</name>
    <dbReference type="NCBI Taxonomy" id="1364940"/>
    <lineage>
        <taxon>Archaea</taxon>
        <taxon>Methanobacteriati</taxon>
        <taxon>Methanobacteriota</taxon>
        <taxon>Stenosarchaea group</taxon>
        <taxon>Halobacteria</taxon>
        <taxon>Halobacteriales</taxon>
        <taxon>Haloferacaceae</taxon>
        <taxon>Halobium</taxon>
    </lineage>
</organism>
<evidence type="ECO:0000313" key="3">
    <source>
        <dbReference type="Proteomes" id="UP001595921"/>
    </source>
</evidence>
<dbReference type="AlphaFoldDB" id="A0ABD5P9F3"/>
<feature type="compositionally biased region" description="Polar residues" evidence="1">
    <location>
        <begin position="373"/>
        <end position="394"/>
    </location>
</feature>
<proteinExistence type="predicted"/>
<dbReference type="RefSeq" id="WP_267622181.1">
    <property type="nucleotide sequence ID" value="NZ_JAODIW010000006.1"/>
</dbReference>
<reference evidence="2 3" key="1">
    <citation type="journal article" date="2019" name="Int. J. Syst. Evol. Microbiol.">
        <title>The Global Catalogue of Microorganisms (GCM) 10K type strain sequencing project: providing services to taxonomists for standard genome sequencing and annotation.</title>
        <authorList>
            <consortium name="The Broad Institute Genomics Platform"/>
            <consortium name="The Broad Institute Genome Sequencing Center for Infectious Disease"/>
            <person name="Wu L."/>
            <person name="Ma J."/>
        </authorList>
    </citation>
    <scope>NUCLEOTIDE SEQUENCE [LARGE SCALE GENOMIC DNA]</scope>
    <source>
        <strain evidence="2 3">CGMCC 1.12553</strain>
    </source>
</reference>
<name>A0ABD5P9F3_9EURY</name>
<gene>
    <name evidence="2" type="ORF">ACFO0N_06065</name>
</gene>
<feature type="compositionally biased region" description="Low complexity" evidence="1">
    <location>
        <begin position="333"/>
        <end position="359"/>
    </location>
</feature>
<protein>
    <submittedName>
        <fullName evidence="2">Uncharacterized protein</fullName>
    </submittedName>
</protein>
<feature type="compositionally biased region" description="Basic and acidic residues" evidence="1">
    <location>
        <begin position="103"/>
        <end position="112"/>
    </location>
</feature>
<sequence length="402" mass="40690">MRAALTLITCLMLLGAALPGGAVASVGSAVDSAGAAALGDEPLRADAGATDSAGSIGSTSAGAAANESNGSGAFGASVSSFVQSTAAETDSVVDTEMWANREADRTAERGESAADAGTADESGTQSRIERRVADLEDRFADLRTERRELVTAWKNDEITDLTFRARMASVDGRLVGLGLAVDTIADLAEDEGVDDTGVASLRTSITDLQTPSAATLVERYPEAGAEPVSANTTANTTSPTPVPNATATTPAPTPNGTTTTPNGTTVNTTSPTPVPNETTPTPITPTPNETTTAPDTTTPEPAPNGTTTTAPDTTTPNETTPTPITPTPNGSVPNATTPNATTPDETTADETTSNTTAPNRTPPNETPPTTNESVPDTTTSVVDASNDSNRTTAGSMDALRSR</sequence>
<keyword evidence="3" id="KW-1185">Reference proteome</keyword>
<feature type="region of interest" description="Disordered" evidence="1">
    <location>
        <begin position="225"/>
        <end position="402"/>
    </location>
</feature>
<feature type="region of interest" description="Disordered" evidence="1">
    <location>
        <begin position="48"/>
        <end position="68"/>
    </location>
</feature>
<dbReference type="EMBL" id="JBHSDS010000003">
    <property type="protein sequence ID" value="MFC4357515.1"/>
    <property type="molecule type" value="Genomic_DNA"/>
</dbReference>